<evidence type="ECO:0000256" key="9">
    <source>
        <dbReference type="ARBA" id="ARBA00023065"/>
    </source>
</evidence>
<evidence type="ECO:0000313" key="14">
    <source>
        <dbReference type="EMBL" id="MFC4591717.1"/>
    </source>
</evidence>
<dbReference type="RefSeq" id="WP_262845456.1">
    <property type="nucleotide sequence ID" value="NZ_JANZYP010000039.1"/>
</dbReference>
<reference evidence="15" key="1">
    <citation type="journal article" date="2019" name="Int. J. Syst. Evol. Microbiol.">
        <title>The Global Catalogue of Microorganisms (GCM) 10K type strain sequencing project: providing services to taxonomists for standard genome sequencing and annotation.</title>
        <authorList>
            <consortium name="The Broad Institute Genomics Platform"/>
            <consortium name="The Broad Institute Genome Sequencing Center for Infectious Disease"/>
            <person name="Wu L."/>
            <person name="Ma J."/>
        </authorList>
    </citation>
    <scope>NUCLEOTIDE SEQUENCE [LARGE SCALE GENOMIC DNA]</scope>
    <source>
        <strain evidence="15">CCUG 49560</strain>
    </source>
</reference>
<dbReference type="InterPro" id="IPR010617">
    <property type="entry name" value="TMEM175-like"/>
</dbReference>
<feature type="transmembrane region" description="Helical" evidence="13">
    <location>
        <begin position="136"/>
        <end position="160"/>
    </location>
</feature>
<gene>
    <name evidence="14" type="ORF">ACFO8L_36885</name>
</gene>
<feature type="transmembrane region" description="Helical" evidence="13">
    <location>
        <begin position="61"/>
        <end position="83"/>
    </location>
</feature>
<keyword evidence="10 13" id="KW-0472">Membrane</keyword>
<accession>A0ABV9EQH2</accession>
<evidence type="ECO:0000256" key="6">
    <source>
        <dbReference type="ARBA" id="ARBA00022826"/>
    </source>
</evidence>
<dbReference type="EMBL" id="JBHSFN010000036">
    <property type="protein sequence ID" value="MFC4591717.1"/>
    <property type="molecule type" value="Genomic_DNA"/>
</dbReference>
<evidence type="ECO:0000256" key="8">
    <source>
        <dbReference type="ARBA" id="ARBA00022989"/>
    </source>
</evidence>
<keyword evidence="11" id="KW-0407">Ion channel</keyword>
<evidence type="ECO:0000256" key="7">
    <source>
        <dbReference type="ARBA" id="ARBA00022958"/>
    </source>
</evidence>
<comment type="subcellular location">
    <subcellularLocation>
        <location evidence="1">Membrane</location>
        <topology evidence="1">Multi-pass membrane protein</topology>
    </subcellularLocation>
</comment>
<dbReference type="PANTHER" id="PTHR31462">
    <property type="entry name" value="ENDOSOMAL/LYSOSOMAL POTASSIUM CHANNEL TMEM175"/>
    <property type="match status" value="1"/>
</dbReference>
<keyword evidence="7" id="KW-0630">Potassium</keyword>
<evidence type="ECO:0000256" key="4">
    <source>
        <dbReference type="ARBA" id="ARBA00022538"/>
    </source>
</evidence>
<protein>
    <submittedName>
        <fullName evidence="14">TMEM175 family protein</fullName>
    </submittedName>
</protein>
<keyword evidence="8 13" id="KW-1133">Transmembrane helix</keyword>
<evidence type="ECO:0000256" key="10">
    <source>
        <dbReference type="ARBA" id="ARBA00023136"/>
    </source>
</evidence>
<keyword evidence="9" id="KW-0406">Ion transport</keyword>
<name>A0ABV9EQH2_9ACTN</name>
<organism evidence="14 15">
    <name type="scientific">Sphaerisporangium corydalis</name>
    <dbReference type="NCBI Taxonomy" id="1441875"/>
    <lineage>
        <taxon>Bacteria</taxon>
        <taxon>Bacillati</taxon>
        <taxon>Actinomycetota</taxon>
        <taxon>Actinomycetes</taxon>
        <taxon>Streptosporangiales</taxon>
        <taxon>Streptosporangiaceae</taxon>
        <taxon>Sphaerisporangium</taxon>
    </lineage>
</organism>
<feature type="transmembrane region" description="Helical" evidence="13">
    <location>
        <begin position="104"/>
        <end position="124"/>
    </location>
</feature>
<dbReference type="Pfam" id="PF06736">
    <property type="entry name" value="TMEM175"/>
    <property type="match status" value="1"/>
</dbReference>
<dbReference type="PANTHER" id="PTHR31462:SF5">
    <property type="entry name" value="ENDOSOMAL_LYSOSOMAL PROTON CHANNEL TMEM175"/>
    <property type="match status" value="1"/>
</dbReference>
<comment type="caution">
    <text evidence="14">The sequence shown here is derived from an EMBL/GenBank/DDBJ whole genome shotgun (WGS) entry which is preliminary data.</text>
</comment>
<keyword evidence="3" id="KW-0813">Transport</keyword>
<keyword evidence="4" id="KW-0633">Potassium transport</keyword>
<evidence type="ECO:0000256" key="2">
    <source>
        <dbReference type="ARBA" id="ARBA00006920"/>
    </source>
</evidence>
<evidence type="ECO:0000256" key="13">
    <source>
        <dbReference type="SAM" id="Phobius"/>
    </source>
</evidence>
<dbReference type="Proteomes" id="UP001595891">
    <property type="component" value="Unassembled WGS sequence"/>
</dbReference>
<comment type="similarity">
    <text evidence="2">Belongs to the TMEM175 family.</text>
</comment>
<keyword evidence="6" id="KW-0631">Potassium channel</keyword>
<evidence type="ECO:0000313" key="15">
    <source>
        <dbReference type="Proteomes" id="UP001595891"/>
    </source>
</evidence>
<evidence type="ECO:0000256" key="5">
    <source>
        <dbReference type="ARBA" id="ARBA00022692"/>
    </source>
</evidence>
<evidence type="ECO:0000256" key="12">
    <source>
        <dbReference type="ARBA" id="ARBA00034430"/>
    </source>
</evidence>
<feature type="transmembrane region" description="Helical" evidence="13">
    <location>
        <begin position="172"/>
        <end position="193"/>
    </location>
</feature>
<comment type="catalytic activity">
    <reaction evidence="12">
        <text>K(+)(in) = K(+)(out)</text>
        <dbReference type="Rhea" id="RHEA:29463"/>
        <dbReference type="ChEBI" id="CHEBI:29103"/>
    </reaction>
</comment>
<sequence length="232" mass="25270">MSESDPPATAPVPPGLSHERVGMFSDAVFAIAMTLLVIEIPRPEKGDGVDGTDRMVMARELWHFLGANGDIFLAFVIAFLMLWTAWRQHHRLLDQITRMTSPMLIIHIPLLIFVVLLPYTTSLIGEAARNPLSVTLFAGSEAVLLLCQAALLSVAVRSGVTRPGADVRQMRIVAVMLVASAAFWSLTGGLSWLTAGIEYSWILIPVVARTSSRVADRFVRTEPARAPEASPV</sequence>
<proteinExistence type="inferred from homology"/>
<evidence type="ECO:0000256" key="11">
    <source>
        <dbReference type="ARBA" id="ARBA00023303"/>
    </source>
</evidence>
<feature type="transmembrane region" description="Helical" evidence="13">
    <location>
        <begin position="21"/>
        <end position="41"/>
    </location>
</feature>
<evidence type="ECO:0000256" key="3">
    <source>
        <dbReference type="ARBA" id="ARBA00022448"/>
    </source>
</evidence>
<keyword evidence="15" id="KW-1185">Reference proteome</keyword>
<evidence type="ECO:0000256" key="1">
    <source>
        <dbReference type="ARBA" id="ARBA00004141"/>
    </source>
</evidence>
<keyword evidence="5 13" id="KW-0812">Transmembrane</keyword>